<gene>
    <name evidence="2" type="ORF">RNAN_1717</name>
</gene>
<dbReference type="AlphaFoldDB" id="I1DXF1"/>
<proteinExistence type="predicted"/>
<name>I1DXF1_9GAMM</name>
<organism evidence="2 3">
    <name type="scientific">Rheinheimera nanhaiensis E407-8</name>
    <dbReference type="NCBI Taxonomy" id="562729"/>
    <lineage>
        <taxon>Bacteria</taxon>
        <taxon>Pseudomonadati</taxon>
        <taxon>Pseudomonadota</taxon>
        <taxon>Gammaproteobacteria</taxon>
        <taxon>Chromatiales</taxon>
        <taxon>Chromatiaceae</taxon>
        <taxon>Rheinheimera</taxon>
    </lineage>
</organism>
<keyword evidence="1" id="KW-0732">Signal</keyword>
<dbReference type="Proteomes" id="UP000004374">
    <property type="component" value="Unassembled WGS sequence"/>
</dbReference>
<feature type="signal peptide" evidence="1">
    <location>
        <begin position="1"/>
        <end position="22"/>
    </location>
</feature>
<comment type="caution">
    <text evidence="2">The sequence shown here is derived from an EMBL/GenBank/DDBJ whole genome shotgun (WGS) entry which is preliminary data.</text>
</comment>
<reference evidence="2 3" key="1">
    <citation type="journal article" date="2012" name="J. Bacteriol.">
        <title>Genome Sequence of the Protease-Producing Bacterium Rheinheimera nanhaiensis E407-8T, Isolated from Deep-Sea Sediment of the South China Sea.</title>
        <authorList>
            <person name="Zhang X.-Y."/>
            <person name="Zhang Y.-J."/>
            <person name="Qin Q.-L."/>
            <person name="Xie B.-B."/>
            <person name="Chen X.-L."/>
            <person name="Zhou B.-C."/>
            <person name="Zhang Y.-Z."/>
        </authorList>
    </citation>
    <scope>NUCLEOTIDE SEQUENCE [LARGE SCALE GENOMIC DNA]</scope>
    <source>
        <strain evidence="2 3">E407-8</strain>
    </source>
</reference>
<protein>
    <recommendedName>
        <fullName evidence="4">DUF945 domain-containing protein</fullName>
    </recommendedName>
</protein>
<evidence type="ECO:0000313" key="2">
    <source>
        <dbReference type="EMBL" id="GAB58729.1"/>
    </source>
</evidence>
<dbReference type="STRING" id="562729.RNAN_1717"/>
<evidence type="ECO:0000313" key="3">
    <source>
        <dbReference type="Proteomes" id="UP000004374"/>
    </source>
</evidence>
<feature type="chain" id="PRO_5003638695" description="DUF945 domain-containing protein" evidence="1">
    <location>
        <begin position="23"/>
        <end position="316"/>
    </location>
</feature>
<accession>I1DXF1</accession>
<dbReference type="EMBL" id="BAFK01000008">
    <property type="protein sequence ID" value="GAB58729.1"/>
    <property type="molecule type" value="Genomic_DNA"/>
</dbReference>
<keyword evidence="3" id="KW-1185">Reference proteome</keyword>
<evidence type="ECO:0008006" key="4">
    <source>
        <dbReference type="Google" id="ProtNLM"/>
    </source>
</evidence>
<dbReference type="RefSeq" id="WP_008220663.1">
    <property type="nucleotide sequence ID" value="NZ_BAFK01000008.1"/>
</dbReference>
<evidence type="ECO:0000256" key="1">
    <source>
        <dbReference type="SAM" id="SignalP"/>
    </source>
</evidence>
<sequence>MKKSVIALIVVAAAAGGGVLFANMQAENAIKQQFEQANQSYRDLAGAGEMPEISLSYGDISANVLTSSYSISGLTVDLGELGTVVTVDLITAQGLKPNGLADKGSMQMVGAKAAPAVLQMLPPHSSAFLQSLALHGDYSYQYQDDGQLLFSQQTRINDEFSLSYNFTLAQMQQFWQYAKDFSALSAEQQQELTSSDAYVEQMMAKLLTGALSNGSIVIENKGFIERTLAMTAEQQQTPDFATVQGLALANIAALPQVPAEMKQSLTDFVSKPEKLTLSFGFSEPLQFAKAQSGELAEHMVSPEAMIKFANITLQAN</sequence>
<dbReference type="OrthoDB" id="5758906at2"/>